<dbReference type="AlphaFoldDB" id="A0A7S1JSE3"/>
<evidence type="ECO:0000313" key="2">
    <source>
        <dbReference type="EMBL" id="CAD9051431.1"/>
    </source>
</evidence>
<protein>
    <submittedName>
        <fullName evidence="2">Uncharacterized protein</fullName>
    </submittedName>
</protein>
<gene>
    <name evidence="2" type="ORF">VBRA1451_LOCUS6493</name>
</gene>
<feature type="region of interest" description="Disordered" evidence="1">
    <location>
        <begin position="110"/>
        <end position="153"/>
    </location>
</feature>
<accession>A0A7S1JSE3</accession>
<name>A0A7S1JSE3_9ALVE</name>
<organism evidence="2">
    <name type="scientific">Vitrella brassicaformis</name>
    <dbReference type="NCBI Taxonomy" id="1169539"/>
    <lineage>
        <taxon>Eukaryota</taxon>
        <taxon>Sar</taxon>
        <taxon>Alveolata</taxon>
        <taxon>Colpodellida</taxon>
        <taxon>Vitrellaceae</taxon>
        <taxon>Vitrella</taxon>
    </lineage>
</organism>
<proteinExistence type="predicted"/>
<evidence type="ECO:0000256" key="1">
    <source>
        <dbReference type="SAM" id="MobiDB-lite"/>
    </source>
</evidence>
<dbReference type="EMBL" id="HBGB01011350">
    <property type="protein sequence ID" value="CAD9051431.1"/>
    <property type="molecule type" value="Transcribed_RNA"/>
</dbReference>
<reference evidence="2" key="1">
    <citation type="submission" date="2021-01" db="EMBL/GenBank/DDBJ databases">
        <authorList>
            <person name="Corre E."/>
            <person name="Pelletier E."/>
            <person name="Niang G."/>
            <person name="Scheremetjew M."/>
            <person name="Finn R."/>
            <person name="Kale V."/>
            <person name="Holt S."/>
            <person name="Cochrane G."/>
            <person name="Meng A."/>
            <person name="Brown T."/>
            <person name="Cohen L."/>
        </authorList>
    </citation>
    <scope>NUCLEOTIDE SEQUENCE</scope>
    <source>
        <strain evidence="2">CCMP3346</strain>
    </source>
</reference>
<sequence length="218" mass="24350">MHPSQLHCKSANRSVDELGTYGMCEAGYRSVSQSVRSLTPVDEATHRLKLPNWLFGCLFETDPKKAKRPARTPTNQPVGHSTPLSLKRSFHLPWIGRSLGPPVMQPACTRGRHHTTPGKQRVLKTSSRPVQRKRPHRTRQLEKGALTTKPSVPTSLRVSRQVLRRWRDIRLCVYVIDHASSYTLLRTDLPVSAGFSLPPPCPPPSLSAPTSVPKHVVN</sequence>